<sequence>MAGTYQLDGLTTGDRSAAGAAAQEAWRDWCCRVHGHFDFEFDDHSYRGRVVRQHTRTYQLIAWTGETEVVKRSARSIRRDPRGHYELLVPLRGRFKVGHDDEASWIRPGDMALIPMDLPSAVAHATGAAALTLLVPVGLVEQRLGPAVVRSQKIVGDKGLSRVSRDFVVSLLRQRAHLSGPEFDAACDRVVDLVCLAVDGGQRLPEQTAGAAVADAVRRYVREHVTDPGLSVSAMASAIGWSPRYIQAVLAREGTTPTELIRTQRLDLAHAKLSNPNLAGQTITAIAASVGFTSSSAFSQAYRQRFGCSPRDARPLHRRGQ</sequence>
<feature type="domain" description="HTH araC/xylS-type" evidence="4">
    <location>
        <begin position="215"/>
        <end position="316"/>
    </location>
</feature>
<dbReference type="Gene3D" id="1.10.10.60">
    <property type="entry name" value="Homeodomain-like"/>
    <property type="match status" value="1"/>
</dbReference>
<dbReference type="Pfam" id="PF14525">
    <property type="entry name" value="AraC_binding_2"/>
    <property type="match status" value="1"/>
</dbReference>
<dbReference type="InterPro" id="IPR020449">
    <property type="entry name" value="Tscrpt_reg_AraC-type_HTH"/>
</dbReference>
<accession>A0ABW4IRS1</accession>
<dbReference type="InterPro" id="IPR050204">
    <property type="entry name" value="AraC_XylS_family_regulators"/>
</dbReference>
<dbReference type="Pfam" id="PF12833">
    <property type="entry name" value="HTH_18"/>
    <property type="match status" value="1"/>
</dbReference>
<keyword evidence="3" id="KW-0804">Transcription</keyword>
<dbReference type="SUPFAM" id="SSF46689">
    <property type="entry name" value="Homeodomain-like"/>
    <property type="match status" value="1"/>
</dbReference>
<dbReference type="InterPro" id="IPR035418">
    <property type="entry name" value="AraC-bd_2"/>
</dbReference>
<evidence type="ECO:0000313" key="5">
    <source>
        <dbReference type="EMBL" id="MFD1659158.1"/>
    </source>
</evidence>
<comment type="caution">
    <text evidence="5">The sequence shown here is derived from an EMBL/GenBank/DDBJ whole genome shotgun (WGS) entry which is preliminary data.</text>
</comment>
<dbReference type="PROSITE" id="PS01124">
    <property type="entry name" value="HTH_ARAC_FAMILY_2"/>
    <property type="match status" value="1"/>
</dbReference>
<dbReference type="InterPro" id="IPR009057">
    <property type="entry name" value="Homeodomain-like_sf"/>
</dbReference>
<dbReference type="RefSeq" id="WP_381081992.1">
    <property type="nucleotide sequence ID" value="NZ_JBHUDX010000030.1"/>
</dbReference>
<dbReference type="PANTHER" id="PTHR46796">
    <property type="entry name" value="HTH-TYPE TRANSCRIPTIONAL ACTIVATOR RHAS-RELATED"/>
    <property type="match status" value="1"/>
</dbReference>
<evidence type="ECO:0000313" key="6">
    <source>
        <dbReference type="Proteomes" id="UP001597261"/>
    </source>
</evidence>
<dbReference type="InterPro" id="IPR018062">
    <property type="entry name" value="HTH_AraC-typ_CS"/>
</dbReference>
<keyword evidence="1" id="KW-0805">Transcription regulation</keyword>
<evidence type="ECO:0000256" key="1">
    <source>
        <dbReference type="ARBA" id="ARBA00023015"/>
    </source>
</evidence>
<dbReference type="PRINTS" id="PR00032">
    <property type="entry name" value="HTHARAC"/>
</dbReference>
<name>A0ABW4IRS1_9ACTN</name>
<dbReference type="SMART" id="SM00342">
    <property type="entry name" value="HTH_ARAC"/>
    <property type="match status" value="1"/>
</dbReference>
<keyword evidence="2" id="KW-0238">DNA-binding</keyword>
<organism evidence="5 6">
    <name type="scientific">Streptomyces caeni</name>
    <dbReference type="NCBI Taxonomy" id="2307231"/>
    <lineage>
        <taxon>Bacteria</taxon>
        <taxon>Bacillati</taxon>
        <taxon>Actinomycetota</taxon>
        <taxon>Actinomycetes</taxon>
        <taxon>Kitasatosporales</taxon>
        <taxon>Streptomycetaceae</taxon>
        <taxon>Streptomyces</taxon>
    </lineage>
</organism>
<reference evidence="6" key="1">
    <citation type="journal article" date="2019" name="Int. J. Syst. Evol. Microbiol.">
        <title>The Global Catalogue of Microorganisms (GCM) 10K type strain sequencing project: providing services to taxonomists for standard genome sequencing and annotation.</title>
        <authorList>
            <consortium name="The Broad Institute Genomics Platform"/>
            <consortium name="The Broad Institute Genome Sequencing Center for Infectious Disease"/>
            <person name="Wu L."/>
            <person name="Ma J."/>
        </authorList>
    </citation>
    <scope>NUCLEOTIDE SEQUENCE [LARGE SCALE GENOMIC DNA]</scope>
    <source>
        <strain evidence="6">CGMCC 1.12470</strain>
    </source>
</reference>
<dbReference type="EMBL" id="JBHUDX010000030">
    <property type="protein sequence ID" value="MFD1659158.1"/>
    <property type="molecule type" value="Genomic_DNA"/>
</dbReference>
<evidence type="ECO:0000259" key="4">
    <source>
        <dbReference type="PROSITE" id="PS01124"/>
    </source>
</evidence>
<protein>
    <submittedName>
        <fullName evidence="5">Helix-turn-helix domain-containing protein</fullName>
    </submittedName>
</protein>
<evidence type="ECO:0000256" key="3">
    <source>
        <dbReference type="ARBA" id="ARBA00023163"/>
    </source>
</evidence>
<gene>
    <name evidence="5" type="ORF">ACFSL4_13290</name>
</gene>
<dbReference type="PROSITE" id="PS00041">
    <property type="entry name" value="HTH_ARAC_FAMILY_1"/>
    <property type="match status" value="1"/>
</dbReference>
<dbReference type="InterPro" id="IPR018060">
    <property type="entry name" value="HTH_AraC"/>
</dbReference>
<dbReference type="Proteomes" id="UP001597261">
    <property type="component" value="Unassembled WGS sequence"/>
</dbReference>
<proteinExistence type="predicted"/>
<keyword evidence="6" id="KW-1185">Reference proteome</keyword>
<evidence type="ECO:0000256" key="2">
    <source>
        <dbReference type="ARBA" id="ARBA00023125"/>
    </source>
</evidence>
<dbReference type="PANTHER" id="PTHR46796:SF6">
    <property type="entry name" value="ARAC SUBFAMILY"/>
    <property type="match status" value="1"/>
</dbReference>